<dbReference type="EMBL" id="CP049109">
    <property type="protein sequence ID" value="QIG79359.1"/>
    <property type="molecule type" value="Genomic_DNA"/>
</dbReference>
<proteinExistence type="predicted"/>
<evidence type="ECO:0000259" key="2">
    <source>
        <dbReference type="Pfam" id="PF09990"/>
    </source>
</evidence>
<dbReference type="AlphaFoldDB" id="A0A6G6Y384"/>
<feature type="transmembrane region" description="Helical" evidence="1">
    <location>
        <begin position="81"/>
        <end position="100"/>
    </location>
</feature>
<keyword evidence="1" id="KW-0812">Transmembrane</keyword>
<reference evidence="3 4" key="1">
    <citation type="submission" date="2020-02" db="EMBL/GenBank/DDBJ databases">
        <authorList>
            <person name="Zheng R.K."/>
            <person name="Sun C.M."/>
        </authorList>
    </citation>
    <scope>NUCLEOTIDE SEQUENCE [LARGE SCALE GENOMIC DNA]</scope>
    <source>
        <strain evidence="4">zrk23</strain>
    </source>
</reference>
<dbReference type="InterPro" id="IPR019251">
    <property type="entry name" value="DUF2231_TM"/>
</dbReference>
<keyword evidence="1" id="KW-0472">Membrane</keyword>
<feature type="domain" description="DUF2231" evidence="2">
    <location>
        <begin position="15"/>
        <end position="131"/>
    </location>
</feature>
<dbReference type="Proteomes" id="UP000501568">
    <property type="component" value="Chromosome"/>
</dbReference>
<dbReference type="RefSeq" id="WP_165326360.1">
    <property type="nucleotide sequence ID" value="NZ_CP049109.1"/>
</dbReference>
<evidence type="ECO:0000256" key="1">
    <source>
        <dbReference type="SAM" id="Phobius"/>
    </source>
</evidence>
<sequence>MPANRFSFARTQPPHPVHAALLAGSLSLFLGALLSDWAYAATYQIQWTNFAAWLIAGALVFSGVAMLFAIWDVIRSAGRGLLYLLLLVATFLLGLVNALVHAKDAWAAMPAALILSVVVAVIAFAATWIGFAALRPAVSSEGDRA</sequence>
<feature type="transmembrane region" description="Helical" evidence="1">
    <location>
        <begin position="50"/>
        <end position="74"/>
    </location>
</feature>
<dbReference type="Pfam" id="PF09990">
    <property type="entry name" value="DUF2231"/>
    <property type="match status" value="1"/>
</dbReference>
<evidence type="ECO:0000313" key="3">
    <source>
        <dbReference type="EMBL" id="QIG79359.1"/>
    </source>
</evidence>
<dbReference type="KEGG" id="spzr:G5C33_05855"/>
<name>A0A6G6Y384_9SPHN</name>
<organism evidence="3 4">
    <name type="scientific">Stakelama tenebrarum</name>
    <dbReference type="NCBI Taxonomy" id="2711215"/>
    <lineage>
        <taxon>Bacteria</taxon>
        <taxon>Pseudomonadati</taxon>
        <taxon>Pseudomonadota</taxon>
        <taxon>Alphaproteobacteria</taxon>
        <taxon>Sphingomonadales</taxon>
        <taxon>Sphingomonadaceae</taxon>
        <taxon>Stakelama</taxon>
    </lineage>
</organism>
<accession>A0A6G6Y384</accession>
<evidence type="ECO:0000313" key="4">
    <source>
        <dbReference type="Proteomes" id="UP000501568"/>
    </source>
</evidence>
<protein>
    <recommendedName>
        <fullName evidence="2">DUF2231 domain-containing protein</fullName>
    </recommendedName>
</protein>
<gene>
    <name evidence="3" type="ORF">G5C33_05855</name>
</gene>
<keyword evidence="1" id="KW-1133">Transmembrane helix</keyword>
<feature type="transmembrane region" description="Helical" evidence="1">
    <location>
        <begin position="106"/>
        <end position="134"/>
    </location>
</feature>
<keyword evidence="4" id="KW-1185">Reference proteome</keyword>